<dbReference type="AlphaFoldDB" id="A0A6J6AZE2"/>
<dbReference type="InterPro" id="IPR001672">
    <property type="entry name" value="G6P_Isomerase"/>
</dbReference>
<accession>A0A6J6AZE2</accession>
<dbReference type="InterPro" id="IPR018189">
    <property type="entry name" value="Phosphoglucose_isomerase_CS"/>
</dbReference>
<dbReference type="PRINTS" id="PR00662">
    <property type="entry name" value="G6PISOMERASE"/>
</dbReference>
<evidence type="ECO:0000256" key="5">
    <source>
        <dbReference type="ARBA" id="ARBA00023152"/>
    </source>
</evidence>
<dbReference type="GO" id="GO:0006096">
    <property type="term" value="P:glycolytic process"/>
    <property type="evidence" value="ECO:0007669"/>
    <property type="project" value="UniProtKB-UniPathway"/>
</dbReference>
<evidence type="ECO:0000256" key="3">
    <source>
        <dbReference type="ARBA" id="ARBA00011952"/>
    </source>
</evidence>
<dbReference type="GO" id="GO:0048029">
    <property type="term" value="F:monosaccharide binding"/>
    <property type="evidence" value="ECO:0007669"/>
    <property type="project" value="TreeGrafter"/>
</dbReference>
<dbReference type="GO" id="GO:0097367">
    <property type="term" value="F:carbohydrate derivative binding"/>
    <property type="evidence" value="ECO:0007669"/>
    <property type="project" value="InterPro"/>
</dbReference>
<protein>
    <recommendedName>
        <fullName evidence="3">glucose-6-phosphate isomerase</fullName>
        <ecNumber evidence="3">5.3.1.9</ecNumber>
    </recommendedName>
</protein>
<keyword evidence="5" id="KW-0324">Glycolysis</keyword>
<dbReference type="Gene3D" id="3.40.50.10490">
    <property type="entry name" value="Glucose-6-phosphate isomerase like protein, domain 1"/>
    <property type="match status" value="2"/>
</dbReference>
<evidence type="ECO:0000256" key="4">
    <source>
        <dbReference type="ARBA" id="ARBA00022432"/>
    </source>
</evidence>
<keyword evidence="4" id="KW-0312">Gluconeogenesis</keyword>
<evidence type="ECO:0000256" key="2">
    <source>
        <dbReference type="ARBA" id="ARBA00006604"/>
    </source>
</evidence>
<dbReference type="UniPathway" id="UPA00109">
    <property type="reaction ID" value="UER00181"/>
</dbReference>
<dbReference type="EC" id="5.3.1.9" evidence="3"/>
<evidence type="ECO:0000256" key="6">
    <source>
        <dbReference type="ARBA" id="ARBA00023235"/>
    </source>
</evidence>
<dbReference type="Gene3D" id="1.10.1390.10">
    <property type="match status" value="1"/>
</dbReference>
<dbReference type="GO" id="GO:0005829">
    <property type="term" value="C:cytosol"/>
    <property type="evidence" value="ECO:0007669"/>
    <property type="project" value="TreeGrafter"/>
</dbReference>
<comment type="pathway">
    <text evidence="1">Carbohydrate degradation; glycolysis; D-glyceraldehyde 3-phosphate and glycerone phosphate from D-glucose: step 2/4.</text>
</comment>
<comment type="similarity">
    <text evidence="2">Belongs to the GPI family.</text>
</comment>
<dbReference type="Pfam" id="PF00342">
    <property type="entry name" value="PGI"/>
    <property type="match status" value="1"/>
</dbReference>
<dbReference type="PROSITE" id="PS00174">
    <property type="entry name" value="P_GLUCOSE_ISOMERASE_2"/>
    <property type="match status" value="1"/>
</dbReference>
<organism evidence="8">
    <name type="scientific">freshwater metagenome</name>
    <dbReference type="NCBI Taxonomy" id="449393"/>
    <lineage>
        <taxon>unclassified sequences</taxon>
        <taxon>metagenomes</taxon>
        <taxon>ecological metagenomes</taxon>
    </lineage>
</organism>
<dbReference type="InterPro" id="IPR035482">
    <property type="entry name" value="SIS_PGI_2"/>
</dbReference>
<evidence type="ECO:0000256" key="1">
    <source>
        <dbReference type="ARBA" id="ARBA00004926"/>
    </source>
</evidence>
<dbReference type="SUPFAM" id="SSF53697">
    <property type="entry name" value="SIS domain"/>
    <property type="match status" value="1"/>
</dbReference>
<dbReference type="CDD" id="cd05016">
    <property type="entry name" value="SIS_PGI_2"/>
    <property type="match status" value="1"/>
</dbReference>
<dbReference type="PROSITE" id="PS51463">
    <property type="entry name" value="P_GLUCOSE_ISOMERASE_3"/>
    <property type="match status" value="1"/>
</dbReference>
<dbReference type="GO" id="GO:0006094">
    <property type="term" value="P:gluconeogenesis"/>
    <property type="evidence" value="ECO:0007669"/>
    <property type="project" value="UniProtKB-KW"/>
</dbReference>
<dbReference type="PANTHER" id="PTHR11469">
    <property type="entry name" value="GLUCOSE-6-PHOSPHATE ISOMERASE"/>
    <property type="match status" value="1"/>
</dbReference>
<comment type="catalytic activity">
    <reaction evidence="7">
        <text>alpha-D-glucose 6-phosphate = beta-D-fructose 6-phosphate</text>
        <dbReference type="Rhea" id="RHEA:11816"/>
        <dbReference type="ChEBI" id="CHEBI:57634"/>
        <dbReference type="ChEBI" id="CHEBI:58225"/>
        <dbReference type="EC" id="5.3.1.9"/>
    </reaction>
</comment>
<dbReference type="NCBIfam" id="NF001211">
    <property type="entry name" value="PRK00179.1"/>
    <property type="match status" value="1"/>
</dbReference>
<name>A0A6J6AZE2_9ZZZZ</name>
<dbReference type="InterPro" id="IPR023096">
    <property type="entry name" value="G6P_Isomerase_C"/>
</dbReference>
<keyword evidence="6" id="KW-0413">Isomerase</keyword>
<sequence length="553" mass="60812">MADEGSKVWQRVLAQGSRITATSLRVLFDQDSTRSERFSRCLGGETTQNGLANQDLVFVDFSKQLIDQQALNELLVLAKDLQIVEQFAEMRNGLKINLTEQQSVLHTALRADMNTSLIVDGVDVVAEVQAEREALRRFVDAVRTAKRFRKIINIGIGGSDLGPALIYDALFGTYNSEVECAFVANIDTHEIKSVLNKCIAAETLFVVCSKSFNTVETLSNARIAKQWLAEKLGVEVGDKVLAEHFVVVSAFPDRAAKSGVVAANSFKIWPWVGGRYSISSAMSLAPMIAFGTDIFDEFLAGMRTVDDQMQHSAPEDNLPLILGLIDVWNCSVLGHTSQAFVPYAHQLKLLPSYLQQLIMESNGKSVQVDGEPTSMRTSPVVWGGVGTSAQHAFFQMLHQGTDVVPVEFIGFAQPTHDEISAHDILIANMFAQSKALAFGRSQAELKSENADDENIKHRVMPGNRPSTTVLASNLSARTLGSLIAMYEHRVFVQGVVFGINSFDQWGVELGKTLATEITSSLIKPSKNGESLKDSQDSSTRGLINWYRLHRSNR</sequence>
<dbReference type="PANTHER" id="PTHR11469:SF1">
    <property type="entry name" value="GLUCOSE-6-PHOSPHATE ISOMERASE"/>
    <property type="match status" value="1"/>
</dbReference>
<proteinExistence type="inferred from homology"/>
<dbReference type="InterPro" id="IPR035476">
    <property type="entry name" value="SIS_PGI_1"/>
</dbReference>
<evidence type="ECO:0000256" key="7">
    <source>
        <dbReference type="ARBA" id="ARBA00029321"/>
    </source>
</evidence>
<reference evidence="8" key="1">
    <citation type="submission" date="2020-05" db="EMBL/GenBank/DDBJ databases">
        <authorList>
            <person name="Chiriac C."/>
            <person name="Salcher M."/>
            <person name="Ghai R."/>
            <person name="Kavagutti S V."/>
        </authorList>
    </citation>
    <scope>NUCLEOTIDE SEQUENCE</scope>
</reference>
<dbReference type="CDD" id="cd05015">
    <property type="entry name" value="SIS_PGI_1"/>
    <property type="match status" value="1"/>
</dbReference>
<gene>
    <name evidence="8" type="ORF">UFOPK1353_00374</name>
</gene>
<dbReference type="InterPro" id="IPR046348">
    <property type="entry name" value="SIS_dom_sf"/>
</dbReference>
<evidence type="ECO:0000313" key="8">
    <source>
        <dbReference type="EMBL" id="CAB4531826.1"/>
    </source>
</evidence>
<dbReference type="GO" id="GO:0004347">
    <property type="term" value="F:glucose-6-phosphate isomerase activity"/>
    <property type="evidence" value="ECO:0007669"/>
    <property type="project" value="UniProtKB-EC"/>
</dbReference>
<dbReference type="HAMAP" id="MF_00473">
    <property type="entry name" value="G6P_isomerase"/>
    <property type="match status" value="1"/>
</dbReference>
<dbReference type="GO" id="GO:0051156">
    <property type="term" value="P:glucose 6-phosphate metabolic process"/>
    <property type="evidence" value="ECO:0007669"/>
    <property type="project" value="TreeGrafter"/>
</dbReference>
<dbReference type="EMBL" id="CAEZSE010000041">
    <property type="protein sequence ID" value="CAB4531826.1"/>
    <property type="molecule type" value="Genomic_DNA"/>
</dbReference>